<dbReference type="RefSeq" id="WP_264460913.1">
    <property type="nucleotide sequence ID" value="NZ_JAOXJG010000001.1"/>
</dbReference>
<dbReference type="GeneID" id="301196779"/>
<comment type="caution">
    <text evidence="1">The sequence shown here is derived from an EMBL/GenBank/DDBJ whole genome shotgun (WGS) entry which is preliminary data.</text>
</comment>
<sequence>MKCLTAHNIDWYYKRGIFNDSLITSKNESELVKKINITIKIKNLLNYESWDTEKSIIDKINKELLWHELTSKINKEKFMGPEPKETDIERNFRENSEIINALMTVRFSAYNLLEHAADYVVQLKRIINETDPYQYEDAEGVTTDIKYITQFKKQFCDESTNQLLTVMLELNEKINEYKDKHVQSFSNSRMDTLEHQEESSESE</sequence>
<name>A0ABT3EMP6_9BACI</name>
<evidence type="ECO:0000313" key="2">
    <source>
        <dbReference type="Proteomes" id="UP001060566"/>
    </source>
</evidence>
<protein>
    <submittedName>
        <fullName evidence="1">Uncharacterized protein</fullName>
    </submittedName>
</protein>
<dbReference type="Proteomes" id="UP001060566">
    <property type="component" value="Unassembled WGS sequence"/>
</dbReference>
<evidence type="ECO:0000313" key="1">
    <source>
        <dbReference type="EMBL" id="MCW1238068.1"/>
    </source>
</evidence>
<dbReference type="EMBL" id="JAOXJG010000001">
    <property type="protein sequence ID" value="MCW1238068.1"/>
    <property type="molecule type" value="Genomic_DNA"/>
</dbReference>
<reference evidence="1" key="1">
    <citation type="submission" date="2022-10" db="EMBL/GenBank/DDBJ databases">
        <title>De novo draft assembly of the Pseudomonas pretiosus genome isolated from the plants rhizorohere.</title>
        <authorList>
            <person name="Robas M."/>
            <person name="Fernandez V.M."/>
            <person name="Provanza A."/>
            <person name="Jimenez P.A."/>
        </authorList>
    </citation>
    <scope>NUCLEOTIDE SEQUENCE</scope>
    <source>
        <strain evidence="1">SAICEU11T</strain>
    </source>
</reference>
<organism evidence="1 2">
    <name type="scientific">Bacillus pretiosus</name>
    <dbReference type="NCBI Taxonomy" id="2983392"/>
    <lineage>
        <taxon>Bacteria</taxon>
        <taxon>Bacillati</taxon>
        <taxon>Bacillota</taxon>
        <taxon>Bacilli</taxon>
        <taxon>Bacillales</taxon>
        <taxon>Bacillaceae</taxon>
        <taxon>Bacillus</taxon>
    </lineage>
</organism>
<gene>
    <name evidence="1" type="ORF">NGM45_02980</name>
</gene>
<proteinExistence type="predicted"/>
<keyword evidence="2" id="KW-1185">Reference proteome</keyword>
<accession>A0ABT3EMP6</accession>